<dbReference type="AlphaFoldDB" id="A0A0F8J5N8"/>
<keyword evidence="3" id="KW-0067">ATP-binding</keyword>
<dbReference type="Proteomes" id="UP000034001">
    <property type="component" value="Unassembled WGS sequence"/>
</dbReference>
<dbReference type="InterPro" id="IPR027417">
    <property type="entry name" value="P-loop_NTPase"/>
</dbReference>
<evidence type="ECO:0000313" key="4">
    <source>
        <dbReference type="Proteomes" id="UP000034001"/>
    </source>
</evidence>
<dbReference type="Pfam" id="PF03237">
    <property type="entry name" value="Terminase_6N"/>
    <property type="match status" value="1"/>
</dbReference>
<gene>
    <name evidence="3" type="ORF">DU63_05860</name>
</gene>
<name>A0A0F8J5N8_METMZ</name>
<dbReference type="Pfam" id="PF17289">
    <property type="entry name" value="Terminase_6C"/>
    <property type="match status" value="1"/>
</dbReference>
<evidence type="ECO:0000256" key="1">
    <source>
        <dbReference type="ARBA" id="ARBA00022612"/>
    </source>
</evidence>
<dbReference type="InterPro" id="IPR035421">
    <property type="entry name" value="Terminase_6C"/>
</dbReference>
<dbReference type="EMBL" id="JJPO01000127">
    <property type="protein sequence ID" value="KKG71003.1"/>
    <property type="molecule type" value="Genomic_DNA"/>
</dbReference>
<evidence type="ECO:0000259" key="2">
    <source>
        <dbReference type="Pfam" id="PF17289"/>
    </source>
</evidence>
<keyword evidence="3" id="KW-0547">Nucleotide-binding</keyword>
<dbReference type="Gene3D" id="3.40.50.300">
    <property type="entry name" value="P-loop containing nucleotide triphosphate hydrolases"/>
    <property type="match status" value="1"/>
</dbReference>
<organism evidence="3 4">
    <name type="scientific">Methanosarcina mazei</name>
    <name type="common">Methanosarcina frisia</name>
    <dbReference type="NCBI Taxonomy" id="2209"/>
    <lineage>
        <taxon>Archaea</taxon>
        <taxon>Methanobacteriati</taxon>
        <taxon>Methanobacteriota</taxon>
        <taxon>Stenosarchaea group</taxon>
        <taxon>Methanomicrobia</taxon>
        <taxon>Methanosarcinales</taxon>
        <taxon>Methanosarcinaceae</taxon>
        <taxon>Methanosarcina</taxon>
    </lineage>
</organism>
<feature type="domain" description="Terminase large subunit gp17-like C-terminal" evidence="2">
    <location>
        <begin position="267"/>
        <end position="410"/>
    </location>
</feature>
<dbReference type="GO" id="GO:0005524">
    <property type="term" value="F:ATP binding"/>
    <property type="evidence" value="ECO:0007669"/>
    <property type="project" value="UniProtKB-KW"/>
</dbReference>
<dbReference type="PATRIC" id="fig|2209.43.peg.1258"/>
<protein>
    <submittedName>
        <fullName evidence="3">ATP-binding protein</fullName>
    </submittedName>
</protein>
<accession>A0A0F8J5N8</accession>
<proteinExistence type="predicted"/>
<sequence>MQLFAALPESQRDNILKNFSDEELYYLQSDWQLLARPAQLIPPGDWFTWLLRSGRGFGKTRTGSEAVIKWAQAGYSPIALVGQTKADARDTMIEIGDSSIIKVAPSWFMPVYEPSKRRLTFPNGSVCLIYSGDEPDQLRGPQHMKAWVDELAKFKYPVETWDNLEFGLRKGDNPQVICTTTPRPIKIIRDIIADSRTVETRGNTLDNAANLNPLFLERMQLKYQGTRLGRQELNGELLADNPDALWKRSDIDNNRVKEIPQLVYVVVGVDPAATSKAGSDDTGIIAAGKDGNGQYYVLGDYTLHDTPQKWGEAAITSYNKHKANLIIGETNNGGEMVENTIKQINSQIPFRAVHASRGKATRAEPVSALYEQGKVKHFGTFPELEDQLCEWVPGAEKSPDRLDALVWAISFLMNVGAQQYVYETNFIGAFSSGGMRI</sequence>
<comment type="caution">
    <text evidence="3">The sequence shown here is derived from an EMBL/GenBank/DDBJ whole genome shotgun (WGS) entry which is preliminary data.</text>
</comment>
<evidence type="ECO:0000313" key="3">
    <source>
        <dbReference type="EMBL" id="KKG71003.1"/>
    </source>
</evidence>
<dbReference type="Gene3D" id="3.30.420.240">
    <property type="match status" value="1"/>
</dbReference>
<reference evidence="3 4" key="1">
    <citation type="journal article" date="2015" name="ISME J.">
        <title>Genomic and phenotypic differentiation among Methanosarcina mazei populations from Columbia River sediment.</title>
        <authorList>
            <person name="Youngblut N.D."/>
            <person name="Wirth J.S."/>
            <person name="Henriksen J.R."/>
            <person name="Smith M."/>
            <person name="Simon H."/>
            <person name="Metcalf W.W."/>
            <person name="Whitaker R.J."/>
        </authorList>
    </citation>
    <scope>NUCLEOTIDE SEQUENCE [LARGE SCALE GENOMIC DNA]</scope>
    <source>
        <strain evidence="3 4">3.H.A.2.1</strain>
    </source>
</reference>
<keyword evidence="1" id="KW-1188">Viral release from host cell</keyword>